<dbReference type="InterPro" id="IPR036458">
    <property type="entry name" value="Na:dicarbo_symporter_sf"/>
</dbReference>
<evidence type="ECO:0008006" key="9">
    <source>
        <dbReference type="Google" id="ProtNLM"/>
    </source>
</evidence>
<evidence type="ECO:0000256" key="3">
    <source>
        <dbReference type="ARBA" id="ARBA00022692"/>
    </source>
</evidence>
<dbReference type="EMBL" id="AP019416">
    <property type="protein sequence ID" value="BBI48952.1"/>
    <property type="molecule type" value="Genomic_DNA"/>
</dbReference>
<evidence type="ECO:0000256" key="6">
    <source>
        <dbReference type="SAM" id="Phobius"/>
    </source>
</evidence>
<keyword evidence="8" id="KW-1185">Reference proteome</keyword>
<name>A0ABN5WSN2_9GAMM</name>
<evidence type="ECO:0000313" key="7">
    <source>
        <dbReference type="EMBL" id="BBI48952.1"/>
    </source>
</evidence>
<feature type="transmembrane region" description="Helical" evidence="6">
    <location>
        <begin position="32"/>
        <end position="51"/>
    </location>
</feature>
<accession>A0ABN5WSN2</accession>
<dbReference type="Gene3D" id="1.10.3860.10">
    <property type="entry name" value="Sodium:dicarboxylate symporter"/>
    <property type="match status" value="1"/>
</dbReference>
<evidence type="ECO:0000313" key="8">
    <source>
        <dbReference type="Proteomes" id="UP000289555"/>
    </source>
</evidence>
<proteinExistence type="predicted"/>
<gene>
    <name evidence="7" type="ORF">HORIV_13730</name>
</gene>
<evidence type="ECO:0000256" key="1">
    <source>
        <dbReference type="ARBA" id="ARBA00004141"/>
    </source>
</evidence>
<dbReference type="Proteomes" id="UP000289555">
    <property type="component" value="Chromosome"/>
</dbReference>
<evidence type="ECO:0000256" key="2">
    <source>
        <dbReference type="ARBA" id="ARBA00022448"/>
    </source>
</evidence>
<keyword evidence="2" id="KW-0813">Transport</keyword>
<evidence type="ECO:0000256" key="5">
    <source>
        <dbReference type="ARBA" id="ARBA00023136"/>
    </source>
</evidence>
<dbReference type="SUPFAM" id="SSF118215">
    <property type="entry name" value="Proton glutamate symport protein"/>
    <property type="match status" value="1"/>
</dbReference>
<protein>
    <recommendedName>
        <fullName evidence="9">Amino acid transporter</fullName>
    </recommendedName>
</protein>
<reference evidence="8" key="1">
    <citation type="journal article" date="2019" name="Microbiol. Resour. Announc.">
        <title>Complete Genome Sequence of Halomonas olivaria, a Moderately Halophilic Bacterium Isolated from Olive Processing Effluents, Obtained by Nanopore Sequencing.</title>
        <authorList>
            <person name="Nagata S."/>
            <person name="Ii K.M."/>
            <person name="Tsukimi T."/>
            <person name="Miura M.C."/>
            <person name="Galipon J."/>
            <person name="Arakawa K."/>
        </authorList>
    </citation>
    <scope>NUCLEOTIDE SEQUENCE [LARGE SCALE GENOMIC DNA]</scope>
    <source>
        <strain evidence="8">TYRC17</strain>
    </source>
</reference>
<keyword evidence="5 6" id="KW-0472">Membrane</keyword>
<sequence>MIVPIVLFTLMVGVNQSREGSAGRVGGKVFGYYLTSSALAIMVGLAVATLFSPGSGMTLDENASFSVPENPGGRRYAAEYSAG</sequence>
<keyword evidence="3 6" id="KW-0812">Transmembrane</keyword>
<keyword evidence="4 6" id="KW-1133">Transmembrane helix</keyword>
<dbReference type="InterPro" id="IPR001991">
    <property type="entry name" value="Na-dicarboxylate_symporter"/>
</dbReference>
<comment type="subcellular location">
    <subcellularLocation>
        <location evidence="1">Membrane</location>
        <topology evidence="1">Multi-pass membrane protein</topology>
    </subcellularLocation>
</comment>
<evidence type="ECO:0000256" key="4">
    <source>
        <dbReference type="ARBA" id="ARBA00022989"/>
    </source>
</evidence>
<organism evidence="7 8">
    <name type="scientific">Vreelandella olivaria</name>
    <dbReference type="NCBI Taxonomy" id="390919"/>
    <lineage>
        <taxon>Bacteria</taxon>
        <taxon>Pseudomonadati</taxon>
        <taxon>Pseudomonadota</taxon>
        <taxon>Gammaproteobacteria</taxon>
        <taxon>Oceanospirillales</taxon>
        <taxon>Halomonadaceae</taxon>
        <taxon>Vreelandella</taxon>
    </lineage>
</organism>
<dbReference type="Pfam" id="PF00375">
    <property type="entry name" value="SDF"/>
    <property type="match status" value="1"/>
</dbReference>